<protein>
    <recommendedName>
        <fullName evidence="2">Rubredoxin-like domain-containing protein</fullName>
    </recommendedName>
</protein>
<dbReference type="Gene3D" id="2.20.28.10">
    <property type="match status" value="1"/>
</dbReference>
<dbReference type="InterPro" id="IPR024934">
    <property type="entry name" value="Rubredoxin-like_dom"/>
</dbReference>
<dbReference type="PROSITE" id="PS50903">
    <property type="entry name" value="RUBREDOXIN_LIKE"/>
    <property type="match status" value="1"/>
</dbReference>
<feature type="domain" description="Rubredoxin-like" evidence="2">
    <location>
        <begin position="2"/>
        <end position="36"/>
    </location>
</feature>
<dbReference type="Pfam" id="PF21349">
    <property type="entry name" value="RUBY_RBDX"/>
    <property type="match status" value="1"/>
</dbReference>
<evidence type="ECO:0000259" key="2">
    <source>
        <dbReference type="PROSITE" id="PS50903"/>
    </source>
</evidence>
<evidence type="ECO:0000256" key="1">
    <source>
        <dbReference type="ARBA" id="ARBA00001965"/>
    </source>
</evidence>
<evidence type="ECO:0000313" key="3">
    <source>
        <dbReference type="EMBL" id="AEV67757.1"/>
    </source>
</evidence>
<name>G8LXP6_ACECE</name>
<dbReference type="InterPro" id="IPR048574">
    <property type="entry name" value="RUBY_RBDX"/>
</dbReference>
<dbReference type="STRING" id="720554.Clocl_1082"/>
<dbReference type="CDD" id="cd00729">
    <property type="entry name" value="rubredoxin_SM"/>
    <property type="match status" value="1"/>
</dbReference>
<evidence type="ECO:0000313" key="4">
    <source>
        <dbReference type="Proteomes" id="UP000005435"/>
    </source>
</evidence>
<keyword evidence="4" id="KW-1185">Reference proteome</keyword>
<dbReference type="AlphaFoldDB" id="G8LXP6"/>
<dbReference type="HOGENOM" id="CLU_2154004_0_0_9"/>
<proteinExistence type="predicted"/>
<gene>
    <name evidence="3" type="ordered locus">Clocl_1082</name>
</gene>
<organism evidence="3 4">
    <name type="scientific">Acetivibrio clariflavus (strain DSM 19732 / NBRC 101661 / EBR45)</name>
    <name type="common">Clostridium clariflavum</name>
    <dbReference type="NCBI Taxonomy" id="720554"/>
    <lineage>
        <taxon>Bacteria</taxon>
        <taxon>Bacillati</taxon>
        <taxon>Bacillota</taxon>
        <taxon>Clostridia</taxon>
        <taxon>Eubacteriales</taxon>
        <taxon>Oscillospiraceae</taxon>
        <taxon>Acetivibrio</taxon>
    </lineage>
</organism>
<dbReference type="eggNOG" id="COG1592">
    <property type="taxonomic scope" value="Bacteria"/>
</dbReference>
<sequence length="111" mass="12746">MKSLWKCSVCGFVHEGDDAPDKCPKCDASKDKFVQLSGEDAEKIYKSDRTNDIHMEIVELSGRIARLCEEGIKLDLDPACVELFKRAKNEIWVIKQRSKAEMETHMKKGKW</sequence>
<dbReference type="Proteomes" id="UP000005435">
    <property type="component" value="Chromosome"/>
</dbReference>
<dbReference type="OrthoDB" id="9799749at2"/>
<reference evidence="3 4" key="2">
    <citation type="journal article" date="2012" name="Stand. Genomic Sci.">
        <title>Complete Genome Sequence of Clostridium clariflavum DSM 19732.</title>
        <authorList>
            <person name="Izquierdo J.A."/>
            <person name="Goodwin L."/>
            <person name="Davenport K.W."/>
            <person name="Teshima H."/>
            <person name="Bruce D."/>
            <person name="Detter C."/>
            <person name="Tapia R."/>
            <person name="Han S."/>
            <person name="Land M."/>
            <person name="Hauser L."/>
            <person name="Jeffries C.D."/>
            <person name="Han J."/>
            <person name="Pitluck S."/>
            <person name="Nolan M."/>
            <person name="Chen A."/>
            <person name="Huntemann M."/>
            <person name="Mavromatis K."/>
            <person name="Mikhailova N."/>
            <person name="Liolios K."/>
            <person name="Woyke T."/>
            <person name="Lynd L.R."/>
        </authorList>
    </citation>
    <scope>NUCLEOTIDE SEQUENCE [LARGE SCALE GENOMIC DNA]</scope>
    <source>
        <strain evidence="4">DSM 19732 / NBRC 101661 / EBR45</strain>
    </source>
</reference>
<dbReference type="GO" id="GO:0005506">
    <property type="term" value="F:iron ion binding"/>
    <property type="evidence" value="ECO:0007669"/>
    <property type="project" value="InterPro"/>
</dbReference>
<accession>G8LXP6</accession>
<comment type="cofactor">
    <cofactor evidence="1">
        <name>Fe(3+)</name>
        <dbReference type="ChEBI" id="CHEBI:29034"/>
    </cofactor>
</comment>
<dbReference type="RefSeq" id="WP_014254375.1">
    <property type="nucleotide sequence ID" value="NC_016627.1"/>
</dbReference>
<dbReference type="EMBL" id="CP003065">
    <property type="protein sequence ID" value="AEV67757.1"/>
    <property type="molecule type" value="Genomic_DNA"/>
</dbReference>
<reference evidence="4" key="1">
    <citation type="submission" date="2011-12" db="EMBL/GenBank/DDBJ databases">
        <title>Complete sequence of Clostridium clariflavum DSM 19732.</title>
        <authorList>
            <consortium name="US DOE Joint Genome Institute"/>
            <person name="Lucas S."/>
            <person name="Han J."/>
            <person name="Lapidus A."/>
            <person name="Cheng J.-F."/>
            <person name="Goodwin L."/>
            <person name="Pitluck S."/>
            <person name="Peters L."/>
            <person name="Teshima H."/>
            <person name="Detter J.C."/>
            <person name="Han C."/>
            <person name="Tapia R."/>
            <person name="Land M."/>
            <person name="Hauser L."/>
            <person name="Kyrpides N."/>
            <person name="Ivanova N."/>
            <person name="Pagani I."/>
            <person name="Kitzmiller T."/>
            <person name="Lynd L."/>
            <person name="Izquierdo J."/>
            <person name="Woyke T."/>
        </authorList>
    </citation>
    <scope>NUCLEOTIDE SEQUENCE [LARGE SCALE GENOMIC DNA]</scope>
    <source>
        <strain evidence="4">DSM 19732 / NBRC 101661 / EBR45</strain>
    </source>
</reference>
<dbReference type="SUPFAM" id="SSF57802">
    <property type="entry name" value="Rubredoxin-like"/>
    <property type="match status" value="1"/>
</dbReference>
<dbReference type="KEGG" id="ccl:Clocl_1082"/>